<dbReference type="Pfam" id="PF02895">
    <property type="entry name" value="H-kinase_dim"/>
    <property type="match status" value="1"/>
</dbReference>
<dbReference type="InterPro" id="IPR004358">
    <property type="entry name" value="Sig_transdc_His_kin-like_C"/>
</dbReference>
<dbReference type="InterPro" id="IPR008207">
    <property type="entry name" value="Sig_transdc_His_kin_Hpt_dom"/>
</dbReference>
<dbReference type="Pfam" id="PF01584">
    <property type="entry name" value="CheW"/>
    <property type="match status" value="1"/>
</dbReference>
<dbReference type="Pfam" id="PF02518">
    <property type="entry name" value="HATPase_c"/>
    <property type="match status" value="1"/>
</dbReference>
<dbReference type="SUPFAM" id="SSF47226">
    <property type="entry name" value="Histidine-containing phosphotransfer domain, HPT domain"/>
    <property type="match status" value="1"/>
</dbReference>
<dbReference type="SMART" id="SM00387">
    <property type="entry name" value="HATPase_c"/>
    <property type="match status" value="1"/>
</dbReference>
<organism evidence="11 12">
    <name type="scientific">Sphingomonas qilianensis</name>
    <dbReference type="NCBI Taxonomy" id="1736690"/>
    <lineage>
        <taxon>Bacteria</taxon>
        <taxon>Pseudomonadati</taxon>
        <taxon>Pseudomonadota</taxon>
        <taxon>Alphaproteobacteria</taxon>
        <taxon>Sphingomonadales</taxon>
        <taxon>Sphingomonadaceae</taxon>
        <taxon>Sphingomonas</taxon>
    </lineage>
</organism>
<accession>A0ABU9XUL9</accession>
<keyword evidence="4 11" id="KW-0808">Transferase</keyword>
<evidence type="ECO:0000313" key="11">
    <source>
        <dbReference type="EMBL" id="MEN2787248.1"/>
    </source>
</evidence>
<feature type="modified residue" description="Phosphohistidine" evidence="7">
    <location>
        <position position="44"/>
    </location>
</feature>
<dbReference type="EC" id="2.7.13.3" evidence="2"/>
<feature type="domain" description="Histidine kinase" evidence="8">
    <location>
        <begin position="311"/>
        <end position="513"/>
    </location>
</feature>
<evidence type="ECO:0000256" key="4">
    <source>
        <dbReference type="ARBA" id="ARBA00022679"/>
    </source>
</evidence>
<dbReference type="PROSITE" id="PS50109">
    <property type="entry name" value="HIS_KIN"/>
    <property type="match status" value="1"/>
</dbReference>
<dbReference type="SMART" id="SM00073">
    <property type="entry name" value="HPT"/>
    <property type="match status" value="1"/>
</dbReference>
<dbReference type="CDD" id="cd00088">
    <property type="entry name" value="HPT"/>
    <property type="match status" value="1"/>
</dbReference>
<dbReference type="Gene3D" id="1.20.120.160">
    <property type="entry name" value="HPT domain"/>
    <property type="match status" value="1"/>
</dbReference>
<evidence type="ECO:0000256" key="1">
    <source>
        <dbReference type="ARBA" id="ARBA00000085"/>
    </source>
</evidence>
<dbReference type="RefSeq" id="WP_345865358.1">
    <property type="nucleotide sequence ID" value="NZ_JBDIMF010000005.1"/>
</dbReference>
<dbReference type="InterPro" id="IPR005467">
    <property type="entry name" value="His_kinase_dom"/>
</dbReference>
<dbReference type="GO" id="GO:0004673">
    <property type="term" value="F:protein histidine kinase activity"/>
    <property type="evidence" value="ECO:0007669"/>
    <property type="project" value="UniProtKB-EC"/>
</dbReference>
<proteinExistence type="predicted"/>
<evidence type="ECO:0000259" key="9">
    <source>
        <dbReference type="PROSITE" id="PS50851"/>
    </source>
</evidence>
<dbReference type="SUPFAM" id="SSF55874">
    <property type="entry name" value="ATPase domain of HSP90 chaperone/DNA topoisomerase II/histidine kinase"/>
    <property type="match status" value="1"/>
</dbReference>
<sequence>MDELLAQFLIEARELIAQAGDDLIALSRDAGDRAHIDGAFRAIHTLKGSVAIFDMAPAGRALHAAEDVLERARAGTHALSAADLDALVAVVDQTDRWIDAMERDGTLGATADADAETLLVQLNQKARASSGVLAAPTPEDAPAWRDALLDRHAAIVGAAAGAVVAFRYAPDSECFFRGDDPLALVAAIPELVALDILPHAPWPALDRLDPFHCAVSIEGISAAPIANVRAALRFVADQVAFAIVPRTDDNEQASPIAAITSLRVDVARIDALADGVGELIVANTALSHIAAQADRVNPQLAAQIRHAHAALDRAVGGMRDAVTAVRMVSLRPSLRRLPRMVREIADALGKPIDFDIRGEGTEVDKGIADAVFEPLLHLVRNALDHGIESGDGRRAAGKPDRGSLQLIVRRDGDQVLIALKDDGAGIDPARIRHVAVSRGLLDRAAADALDDAQALRLIFAPGFSTAAAVSAVSGRGVGMDAVQTVINRLGGRVEIASVLGQGSEIRLRLPLNAIVTSLLIVEAAGQQYGVPLDRIVETTSVARDRIMPVGAGQACSWRDRTLPVLDLAMLLGGERSARAVPKMLVTEAATEPVGLIVDSFGQRIDALVRPRAGLMAALPGIAGTTLLADGGVLLVLDLAELIA</sequence>
<dbReference type="InterPro" id="IPR037006">
    <property type="entry name" value="CheA-like_homodim_sf"/>
</dbReference>
<dbReference type="Gene3D" id="3.30.565.10">
    <property type="entry name" value="Histidine kinase-like ATPase, C-terminal domain"/>
    <property type="match status" value="1"/>
</dbReference>
<dbReference type="InterPro" id="IPR036061">
    <property type="entry name" value="CheW-like_dom_sf"/>
</dbReference>
<dbReference type="InterPro" id="IPR002545">
    <property type="entry name" value="CheW-lke_dom"/>
</dbReference>
<dbReference type="EMBL" id="JBDIMF010000005">
    <property type="protein sequence ID" value="MEN2787248.1"/>
    <property type="molecule type" value="Genomic_DNA"/>
</dbReference>
<evidence type="ECO:0000256" key="7">
    <source>
        <dbReference type="PROSITE-ProRule" id="PRU00110"/>
    </source>
</evidence>
<evidence type="ECO:0000256" key="6">
    <source>
        <dbReference type="ARBA" id="ARBA00023012"/>
    </source>
</evidence>
<keyword evidence="6" id="KW-0902">Two-component regulatory system</keyword>
<dbReference type="InterPro" id="IPR004105">
    <property type="entry name" value="CheA-like_dim"/>
</dbReference>
<evidence type="ECO:0000256" key="5">
    <source>
        <dbReference type="ARBA" id="ARBA00022777"/>
    </source>
</evidence>
<keyword evidence="12" id="KW-1185">Reference proteome</keyword>
<dbReference type="InterPro" id="IPR051315">
    <property type="entry name" value="Bact_Chemotaxis_CheA"/>
</dbReference>
<dbReference type="InterPro" id="IPR036097">
    <property type="entry name" value="HisK_dim/P_sf"/>
</dbReference>
<dbReference type="SMART" id="SM01231">
    <property type="entry name" value="H-kinase_dim"/>
    <property type="match status" value="1"/>
</dbReference>
<dbReference type="Gene3D" id="1.10.287.560">
    <property type="entry name" value="Histidine kinase CheA-like, homodimeric domain"/>
    <property type="match status" value="1"/>
</dbReference>
<evidence type="ECO:0000256" key="2">
    <source>
        <dbReference type="ARBA" id="ARBA00012438"/>
    </source>
</evidence>
<dbReference type="InterPro" id="IPR003594">
    <property type="entry name" value="HATPase_dom"/>
</dbReference>
<reference evidence="11 12" key="1">
    <citation type="submission" date="2024-05" db="EMBL/GenBank/DDBJ databases">
        <authorList>
            <person name="Liu Q."/>
            <person name="Xin Y.-H."/>
        </authorList>
    </citation>
    <scope>NUCLEOTIDE SEQUENCE [LARGE SCALE GENOMIC DNA]</scope>
    <source>
        <strain evidence="11 12">CGMCC 1.15349</strain>
    </source>
</reference>
<dbReference type="InterPro" id="IPR036641">
    <property type="entry name" value="HPT_dom_sf"/>
</dbReference>
<keyword evidence="3 7" id="KW-0597">Phosphoprotein</keyword>
<evidence type="ECO:0000259" key="8">
    <source>
        <dbReference type="PROSITE" id="PS50109"/>
    </source>
</evidence>
<name>A0ABU9XUL9_9SPHN</name>
<evidence type="ECO:0000259" key="10">
    <source>
        <dbReference type="PROSITE" id="PS50894"/>
    </source>
</evidence>
<dbReference type="PRINTS" id="PR00344">
    <property type="entry name" value="BCTRLSENSOR"/>
</dbReference>
<dbReference type="Proteomes" id="UP001404104">
    <property type="component" value="Unassembled WGS sequence"/>
</dbReference>
<dbReference type="InterPro" id="IPR036890">
    <property type="entry name" value="HATPase_C_sf"/>
</dbReference>
<comment type="caution">
    <text evidence="11">The sequence shown here is derived from an EMBL/GenBank/DDBJ whole genome shotgun (WGS) entry which is preliminary data.</text>
</comment>
<comment type="catalytic activity">
    <reaction evidence="1">
        <text>ATP + protein L-histidine = ADP + protein N-phospho-L-histidine.</text>
        <dbReference type="EC" id="2.7.13.3"/>
    </reaction>
</comment>
<dbReference type="Pfam" id="PF01627">
    <property type="entry name" value="Hpt"/>
    <property type="match status" value="1"/>
</dbReference>
<dbReference type="SUPFAM" id="SSF50341">
    <property type="entry name" value="CheW-like"/>
    <property type="match status" value="1"/>
</dbReference>
<dbReference type="SUPFAM" id="SSF47384">
    <property type="entry name" value="Homodimeric domain of signal transducing histidine kinase"/>
    <property type="match status" value="1"/>
</dbReference>
<dbReference type="Gene3D" id="2.30.30.40">
    <property type="entry name" value="SH3 Domains"/>
    <property type="match status" value="1"/>
</dbReference>
<gene>
    <name evidence="11" type="ORF">ABC969_12560</name>
</gene>
<dbReference type="PROSITE" id="PS50851">
    <property type="entry name" value="CHEW"/>
    <property type="match status" value="1"/>
</dbReference>
<dbReference type="PANTHER" id="PTHR43395:SF1">
    <property type="entry name" value="CHEMOTAXIS PROTEIN CHEA"/>
    <property type="match status" value="1"/>
</dbReference>
<dbReference type="PANTHER" id="PTHR43395">
    <property type="entry name" value="SENSOR HISTIDINE KINASE CHEA"/>
    <property type="match status" value="1"/>
</dbReference>
<protein>
    <recommendedName>
        <fullName evidence="2">histidine kinase</fullName>
        <ecNumber evidence="2">2.7.13.3</ecNumber>
    </recommendedName>
</protein>
<dbReference type="SMART" id="SM00260">
    <property type="entry name" value="CheW"/>
    <property type="match status" value="1"/>
</dbReference>
<feature type="domain" description="CheW-like" evidence="9">
    <location>
        <begin position="515"/>
        <end position="643"/>
    </location>
</feature>
<feature type="domain" description="HPt" evidence="10">
    <location>
        <begin position="1"/>
        <end position="101"/>
    </location>
</feature>
<dbReference type="PROSITE" id="PS50894">
    <property type="entry name" value="HPT"/>
    <property type="match status" value="1"/>
</dbReference>
<evidence type="ECO:0000256" key="3">
    <source>
        <dbReference type="ARBA" id="ARBA00022553"/>
    </source>
</evidence>
<keyword evidence="5" id="KW-0418">Kinase</keyword>
<evidence type="ECO:0000313" key="12">
    <source>
        <dbReference type="Proteomes" id="UP001404104"/>
    </source>
</evidence>